<keyword evidence="2" id="KW-0677">Repeat</keyword>
<dbReference type="PROSITE" id="PS00211">
    <property type="entry name" value="ABC_TRANSPORTER_1"/>
    <property type="match status" value="1"/>
</dbReference>
<dbReference type="SUPFAM" id="SSF52540">
    <property type="entry name" value="P-loop containing nucleoside triphosphate hydrolases"/>
    <property type="match status" value="2"/>
</dbReference>
<keyword evidence="1" id="KW-0813">Transport</keyword>
<evidence type="ECO:0000256" key="5">
    <source>
        <dbReference type="SAM" id="MobiDB-lite"/>
    </source>
</evidence>
<reference evidence="7 8" key="2">
    <citation type="journal article" date="2010" name="Stand. Genomic Sci.">
        <title>Complete genome sequence of Gordonia bronchialis type strain (3410).</title>
        <authorList>
            <person name="Ivanova N."/>
            <person name="Sikorski J."/>
            <person name="Jando M."/>
            <person name="Lapidus A."/>
            <person name="Nolan M."/>
            <person name="Lucas S."/>
            <person name="Del Rio T.G."/>
            <person name="Tice H."/>
            <person name="Copeland A."/>
            <person name="Cheng J.F."/>
            <person name="Chen F."/>
            <person name="Bruce D."/>
            <person name="Goodwin L."/>
            <person name="Pitluck S."/>
            <person name="Mavromatis K."/>
            <person name="Ovchinnikova G."/>
            <person name="Pati A."/>
            <person name="Chen A."/>
            <person name="Palaniappan K."/>
            <person name="Land M."/>
            <person name="Hauser L."/>
            <person name="Chang Y.J."/>
            <person name="Jeffries C.D."/>
            <person name="Chain P."/>
            <person name="Saunders E."/>
            <person name="Han C."/>
            <person name="Detter J.C."/>
            <person name="Brettin T."/>
            <person name="Rohde M."/>
            <person name="Goker M."/>
            <person name="Bristow J."/>
            <person name="Eisen J.A."/>
            <person name="Markowitz V."/>
            <person name="Hugenholtz P."/>
            <person name="Klenk H.P."/>
            <person name="Kyrpides N.C."/>
        </authorList>
    </citation>
    <scope>NUCLEOTIDE SEQUENCE [LARGE SCALE GENOMIC DNA]</scope>
    <source>
        <strain evidence="8">ATCC 25592 / DSM 43247 / BCRC 13721 / JCM 3198 / KCTC 3076 / NBRC 16047 / NCTC 10667</strain>
    </source>
</reference>
<feature type="compositionally biased region" description="Low complexity" evidence="5">
    <location>
        <begin position="527"/>
        <end position="546"/>
    </location>
</feature>
<dbReference type="GO" id="GO:0005524">
    <property type="term" value="F:ATP binding"/>
    <property type="evidence" value="ECO:0007669"/>
    <property type="project" value="UniProtKB-KW"/>
</dbReference>
<dbReference type="Pfam" id="PF00005">
    <property type="entry name" value="ABC_tran"/>
    <property type="match status" value="2"/>
</dbReference>
<feature type="domain" description="ABC transporter" evidence="6">
    <location>
        <begin position="253"/>
        <end position="514"/>
    </location>
</feature>
<dbReference type="OrthoDB" id="7757085at2"/>
<dbReference type="InterPro" id="IPR017871">
    <property type="entry name" value="ABC_transporter-like_CS"/>
</dbReference>
<evidence type="ECO:0000256" key="3">
    <source>
        <dbReference type="ARBA" id="ARBA00022741"/>
    </source>
</evidence>
<gene>
    <name evidence="7" type="ordered locus">Gbro_3660</name>
</gene>
<accession>D0L2E4</accession>
<evidence type="ECO:0000256" key="4">
    <source>
        <dbReference type="ARBA" id="ARBA00022840"/>
    </source>
</evidence>
<dbReference type="eggNOG" id="COG1129">
    <property type="taxonomic scope" value="Bacteria"/>
</dbReference>
<dbReference type="InterPro" id="IPR050107">
    <property type="entry name" value="ABC_carbohydrate_import_ATPase"/>
</dbReference>
<sequence>MNTTSGTARLEVRDIVKSFGANRALKGVNLTVGDGEVVGLIGENGAGKSTILNIVSGVLPYDSGTITLDGTEIAPKTYQEANRLGIFRVFQEANLIDKLAVYENTFFGWEKLFTSRGFLNRGALIRATDEALDEAGIDGIDARTPTGSLSPGQKQSLDIARVIALARTLEIERPVVLFDEPTTALDHEHEDNFLRLLQRLRGQAAVVFVSHRLPEILATTDRVTVFKDGESIAERDTTGADETQLHRLMVGRVRTENYYRAGAQTIVDAGQRPRLAVRDLAGADVLREATFEVLPGEIFGLAGTEGSGKRVLGEIVAGAVARTEGTVTVNGSPVDGGIAAHVAAGIACVPPDRAEKGLITTASIVDNIQLASLHDRFATRRVGLWAVGRARKVAQEYVERLGIVAESIDAPVSSLSGGNAQKVLLAKWLLRHPDLLILDAPTQGVDTGAREGIYDLLRAAAAAGTSILLVSDDLPELIGLSHRIGVITNGRLVTVVDAPADAKPAEHDLVALMLPGTPAQPATGYDAGTSTATTAPTTTAATTTNG</sequence>
<dbReference type="Proteomes" id="UP000001219">
    <property type="component" value="Chromosome"/>
</dbReference>
<dbReference type="SMART" id="SM00382">
    <property type="entry name" value="AAA"/>
    <property type="match status" value="2"/>
</dbReference>
<feature type="domain" description="ABC transporter" evidence="6">
    <location>
        <begin position="10"/>
        <end position="253"/>
    </location>
</feature>
<organism evidence="7 8">
    <name type="scientific">Gordonia bronchialis (strain ATCC 25592 / DSM 43247 / BCRC 13721 / JCM 3198 / KCTC 3076 / NBRC 16047 / NCTC 10667)</name>
    <name type="common">Rhodococcus bronchialis</name>
    <dbReference type="NCBI Taxonomy" id="526226"/>
    <lineage>
        <taxon>Bacteria</taxon>
        <taxon>Bacillati</taxon>
        <taxon>Actinomycetota</taxon>
        <taxon>Actinomycetes</taxon>
        <taxon>Mycobacteriales</taxon>
        <taxon>Gordoniaceae</taxon>
        <taxon>Gordonia</taxon>
    </lineage>
</organism>
<dbReference type="PROSITE" id="PS50893">
    <property type="entry name" value="ABC_TRANSPORTER_2"/>
    <property type="match status" value="2"/>
</dbReference>
<dbReference type="KEGG" id="gbr:Gbro_3660"/>
<dbReference type="PANTHER" id="PTHR43790:SF9">
    <property type="entry name" value="GALACTOFURANOSE TRANSPORTER ATP-BINDING PROTEIN YTFR"/>
    <property type="match status" value="1"/>
</dbReference>
<keyword evidence="3" id="KW-0547">Nucleotide-binding</keyword>
<dbReference type="STRING" id="526226.Gbro_3660"/>
<dbReference type="Gene3D" id="3.40.50.300">
    <property type="entry name" value="P-loop containing nucleotide triphosphate hydrolases"/>
    <property type="match status" value="2"/>
</dbReference>
<dbReference type="InterPro" id="IPR027417">
    <property type="entry name" value="P-loop_NTPase"/>
</dbReference>
<evidence type="ECO:0000256" key="1">
    <source>
        <dbReference type="ARBA" id="ARBA00022448"/>
    </source>
</evidence>
<keyword evidence="4" id="KW-0067">ATP-binding</keyword>
<dbReference type="RefSeq" id="WP_012835357.1">
    <property type="nucleotide sequence ID" value="NC_013441.1"/>
</dbReference>
<dbReference type="PANTHER" id="PTHR43790">
    <property type="entry name" value="CARBOHYDRATE TRANSPORT ATP-BINDING PROTEIN MG119-RELATED"/>
    <property type="match status" value="1"/>
</dbReference>
<dbReference type="EMBL" id="CP001802">
    <property type="protein sequence ID" value="ACY22847.1"/>
    <property type="molecule type" value="Genomic_DNA"/>
</dbReference>
<protein>
    <submittedName>
        <fullName evidence="7">ABC transporter related protein</fullName>
    </submittedName>
</protein>
<feature type="region of interest" description="Disordered" evidence="5">
    <location>
        <begin position="521"/>
        <end position="546"/>
    </location>
</feature>
<name>D0L2E4_GORB4</name>
<dbReference type="InterPro" id="IPR003593">
    <property type="entry name" value="AAA+_ATPase"/>
</dbReference>
<evidence type="ECO:0000313" key="7">
    <source>
        <dbReference type="EMBL" id="ACY22847.1"/>
    </source>
</evidence>
<dbReference type="CDD" id="cd03215">
    <property type="entry name" value="ABC_Carb_Monos_II"/>
    <property type="match status" value="1"/>
</dbReference>
<dbReference type="GO" id="GO:0016887">
    <property type="term" value="F:ATP hydrolysis activity"/>
    <property type="evidence" value="ECO:0007669"/>
    <property type="project" value="InterPro"/>
</dbReference>
<dbReference type="AlphaFoldDB" id="D0L2E4"/>
<reference evidence="8" key="1">
    <citation type="submission" date="2009-10" db="EMBL/GenBank/DDBJ databases">
        <title>The complete chromosome of Gordonia bronchialis DSM 43247.</title>
        <authorList>
            <consortium name="US DOE Joint Genome Institute (JGI-PGF)"/>
            <person name="Lucas S."/>
            <person name="Copeland A."/>
            <person name="Lapidus A."/>
            <person name="Glavina del Rio T."/>
            <person name="Dalin E."/>
            <person name="Tice H."/>
            <person name="Bruce D."/>
            <person name="Goodwin L."/>
            <person name="Pitluck S."/>
            <person name="Kyrpides N."/>
            <person name="Mavromatis K."/>
            <person name="Ivanova N."/>
            <person name="Ovchinnikova G."/>
            <person name="Saunders E."/>
            <person name="Brettin T."/>
            <person name="Detter J.C."/>
            <person name="Han C."/>
            <person name="Larimer F."/>
            <person name="Land M."/>
            <person name="Hauser L."/>
            <person name="Markowitz V."/>
            <person name="Cheng J.-F."/>
            <person name="Hugenholtz P."/>
            <person name="Woyke T."/>
            <person name="Wu D."/>
            <person name="Jando M."/>
            <person name="Schneider S."/>
            <person name="Goeker M."/>
            <person name="Klenk H.-P."/>
            <person name="Eisen J.A."/>
        </authorList>
    </citation>
    <scope>NUCLEOTIDE SEQUENCE [LARGE SCALE GENOMIC DNA]</scope>
    <source>
        <strain evidence="8">ATCC 25592 / DSM 43247 / BCRC 13721 / JCM 3198 / KCTC 3076 / NBRC 16047 / NCTC 10667</strain>
    </source>
</reference>
<evidence type="ECO:0000259" key="6">
    <source>
        <dbReference type="PROSITE" id="PS50893"/>
    </source>
</evidence>
<keyword evidence="8" id="KW-1185">Reference proteome</keyword>
<evidence type="ECO:0000313" key="8">
    <source>
        <dbReference type="Proteomes" id="UP000001219"/>
    </source>
</evidence>
<proteinExistence type="predicted"/>
<dbReference type="CDD" id="cd03216">
    <property type="entry name" value="ABC_Carb_Monos_I"/>
    <property type="match status" value="1"/>
</dbReference>
<dbReference type="InterPro" id="IPR003439">
    <property type="entry name" value="ABC_transporter-like_ATP-bd"/>
</dbReference>
<dbReference type="HOGENOM" id="CLU_000604_92_3_11"/>
<evidence type="ECO:0000256" key="2">
    <source>
        <dbReference type="ARBA" id="ARBA00022737"/>
    </source>
</evidence>